<dbReference type="KEGG" id="saci:Sinac_1039"/>
<evidence type="ECO:0000313" key="1">
    <source>
        <dbReference type="EMBL" id="AGA25438.1"/>
    </source>
</evidence>
<dbReference type="AlphaFoldDB" id="L0D9E3"/>
<name>L0D9E3_SINAD</name>
<evidence type="ECO:0000313" key="2">
    <source>
        <dbReference type="Proteomes" id="UP000010798"/>
    </source>
</evidence>
<dbReference type="eggNOG" id="ENOG50347YP">
    <property type="taxonomic scope" value="Bacteria"/>
</dbReference>
<dbReference type="OrthoDB" id="258138at2"/>
<gene>
    <name evidence="1" type="ordered locus">Sinac_1039</name>
</gene>
<sequence>MGYKAIVILMVSVSVGVSVGATRAQGAEPTEALTIRLVHPDRQLERLIALFKGARAPHPAAALAAWKRATRDLQGFAKASEAAIAALNPGMIRELRNFDGGQIGLGLDPENGNLRWYVVAPRDDGALSALTTAMALTDGGPDTPYLDMQVDRLGRLGAPLSLRIPGKLALAGSRDDLPSALDAAGALKNLELSENASGWIVKFNPEALPLAGSATGRRLVEAVRASGWRSLEGRAGIEGETVEVAMTGELKTTLGGPIIEPTWLDWIPASEVIAAGAFSIDASPQAWDARFAWADRVERAAPGNDSLAPLRTRLTLLSLGTGVQPEVDLFPQVRGLTAFATSNQKGEIAAIVAALHVADAQVAERLATRFVPRLASAFGQAKLEPRAEGGLILGEVWNQPIVMVQRGSTLLFGWGESPLAASLSAKDDPTRSAGATVRAFWGSLPSHRLGAVWPGQLGNPLLADAPPVAWVGRNETKVTQDVVRWTGLRGVVQRFLERVPLESFINR</sequence>
<dbReference type="HOGENOM" id="CLU_537347_0_0_0"/>
<protein>
    <recommendedName>
        <fullName evidence="3">DUF3352 domain-containing protein</fullName>
    </recommendedName>
</protein>
<keyword evidence="2" id="KW-1185">Reference proteome</keyword>
<dbReference type="EMBL" id="CP003364">
    <property type="protein sequence ID" value="AGA25438.1"/>
    <property type="molecule type" value="Genomic_DNA"/>
</dbReference>
<organism evidence="1 2">
    <name type="scientific">Singulisphaera acidiphila (strain ATCC BAA-1392 / DSM 18658 / VKM B-2454 / MOB10)</name>
    <dbReference type="NCBI Taxonomy" id="886293"/>
    <lineage>
        <taxon>Bacteria</taxon>
        <taxon>Pseudomonadati</taxon>
        <taxon>Planctomycetota</taxon>
        <taxon>Planctomycetia</taxon>
        <taxon>Isosphaerales</taxon>
        <taxon>Isosphaeraceae</taxon>
        <taxon>Singulisphaera</taxon>
    </lineage>
</organism>
<reference evidence="1 2" key="1">
    <citation type="submission" date="2012-02" db="EMBL/GenBank/DDBJ databases">
        <title>Complete sequence of chromosome of Singulisphaera acidiphila DSM 18658.</title>
        <authorList>
            <consortium name="US DOE Joint Genome Institute (JGI-PGF)"/>
            <person name="Lucas S."/>
            <person name="Copeland A."/>
            <person name="Lapidus A."/>
            <person name="Glavina del Rio T."/>
            <person name="Dalin E."/>
            <person name="Tice H."/>
            <person name="Bruce D."/>
            <person name="Goodwin L."/>
            <person name="Pitluck S."/>
            <person name="Peters L."/>
            <person name="Ovchinnikova G."/>
            <person name="Chertkov O."/>
            <person name="Kyrpides N."/>
            <person name="Mavromatis K."/>
            <person name="Ivanova N."/>
            <person name="Brettin T."/>
            <person name="Detter J.C."/>
            <person name="Han C."/>
            <person name="Larimer F."/>
            <person name="Land M."/>
            <person name="Hauser L."/>
            <person name="Markowitz V."/>
            <person name="Cheng J.-F."/>
            <person name="Hugenholtz P."/>
            <person name="Woyke T."/>
            <person name="Wu D."/>
            <person name="Tindall B."/>
            <person name="Pomrenke H."/>
            <person name="Brambilla E."/>
            <person name="Klenk H.-P."/>
            <person name="Eisen J.A."/>
        </authorList>
    </citation>
    <scope>NUCLEOTIDE SEQUENCE [LARGE SCALE GENOMIC DNA]</scope>
    <source>
        <strain evidence="2">ATCC BAA-1392 / DSM 18658 / VKM B-2454 / MOB10</strain>
    </source>
</reference>
<dbReference type="STRING" id="886293.Sinac_1039"/>
<evidence type="ECO:0008006" key="3">
    <source>
        <dbReference type="Google" id="ProtNLM"/>
    </source>
</evidence>
<accession>L0D9E3</accession>
<dbReference type="Proteomes" id="UP000010798">
    <property type="component" value="Chromosome"/>
</dbReference>
<proteinExistence type="predicted"/>
<dbReference type="RefSeq" id="WP_015244615.1">
    <property type="nucleotide sequence ID" value="NC_019892.1"/>
</dbReference>